<keyword evidence="2" id="KW-1185">Reference proteome</keyword>
<dbReference type="Proteomes" id="UP001205601">
    <property type="component" value="Unassembled WGS sequence"/>
</dbReference>
<reference evidence="2" key="1">
    <citation type="submission" date="2023-07" db="EMBL/GenBank/DDBJ databases">
        <title>Defluviimonas sediminis sp. nov., isolated from mangrove sediment.</title>
        <authorList>
            <person name="Liu L."/>
            <person name="Li J."/>
            <person name="Huang Y."/>
            <person name="Pan J."/>
            <person name="Li M."/>
        </authorList>
    </citation>
    <scope>NUCLEOTIDE SEQUENCE [LARGE SCALE GENOMIC DNA]</scope>
    <source>
        <strain evidence="2">FT324</strain>
    </source>
</reference>
<dbReference type="EMBL" id="JAOCQF010000001">
    <property type="protein sequence ID" value="MCT8329231.1"/>
    <property type="molecule type" value="Genomic_DNA"/>
</dbReference>
<protein>
    <recommendedName>
        <fullName evidence="3">Gene transfer agent protein</fullName>
    </recommendedName>
</protein>
<evidence type="ECO:0008006" key="3">
    <source>
        <dbReference type="Google" id="ProtNLM"/>
    </source>
</evidence>
<comment type="caution">
    <text evidence="1">The sequence shown here is derived from an EMBL/GenBank/DDBJ whole genome shotgun (WGS) entry which is preliminary data.</text>
</comment>
<gene>
    <name evidence="1" type="ORF">N5I32_06875</name>
</gene>
<proteinExistence type="predicted"/>
<sequence>MAAGSRYLKEPFECAHEHRFEATEKIMALQFETVDRRLERIEAMILGVEKRLWMTVFGVVGVILSQAAQSVLEFGAR</sequence>
<dbReference type="RefSeq" id="WP_261494648.1">
    <property type="nucleotide sequence ID" value="NZ_JAOCQF010000001.1"/>
</dbReference>
<name>A0ABT2NJY6_9RHOB</name>
<accession>A0ABT2NJY6</accession>
<evidence type="ECO:0000313" key="1">
    <source>
        <dbReference type="EMBL" id="MCT8329231.1"/>
    </source>
</evidence>
<organism evidence="1 2">
    <name type="scientific">Albidovulum sediminis</name>
    <dbReference type="NCBI Taxonomy" id="3066345"/>
    <lineage>
        <taxon>Bacteria</taxon>
        <taxon>Pseudomonadati</taxon>
        <taxon>Pseudomonadota</taxon>
        <taxon>Alphaproteobacteria</taxon>
        <taxon>Rhodobacterales</taxon>
        <taxon>Paracoccaceae</taxon>
        <taxon>Albidovulum</taxon>
    </lineage>
</organism>
<evidence type="ECO:0000313" key="2">
    <source>
        <dbReference type="Proteomes" id="UP001205601"/>
    </source>
</evidence>